<gene>
    <name evidence="1" type="ORF">FMOSSE_LOCUS9836</name>
</gene>
<name>A0A9N9GLY6_FUNMO</name>
<proteinExistence type="predicted"/>
<reference evidence="1" key="1">
    <citation type="submission" date="2021-06" db="EMBL/GenBank/DDBJ databases">
        <authorList>
            <person name="Kallberg Y."/>
            <person name="Tangrot J."/>
            <person name="Rosling A."/>
        </authorList>
    </citation>
    <scope>NUCLEOTIDE SEQUENCE</scope>
    <source>
        <strain evidence="1">87-6 pot B 2015</strain>
    </source>
</reference>
<dbReference type="EMBL" id="CAJVPP010003019">
    <property type="protein sequence ID" value="CAG8618286.1"/>
    <property type="molecule type" value="Genomic_DNA"/>
</dbReference>
<sequence>MYAFLKRANLKPKPLVHFDTLNLSFQSTSNGESLYYIGRLDFIAQNCYGVICHPKCLRQTDSVGSHKTLTHDEKRTEVFFDTPTGDNFLRYNFLTYEFGKDFNFI</sequence>
<dbReference type="Proteomes" id="UP000789375">
    <property type="component" value="Unassembled WGS sequence"/>
</dbReference>
<keyword evidence="2" id="KW-1185">Reference proteome</keyword>
<comment type="caution">
    <text evidence="1">The sequence shown here is derived from an EMBL/GenBank/DDBJ whole genome shotgun (WGS) entry which is preliminary data.</text>
</comment>
<accession>A0A9N9GLY6</accession>
<evidence type="ECO:0000313" key="2">
    <source>
        <dbReference type="Proteomes" id="UP000789375"/>
    </source>
</evidence>
<dbReference type="AlphaFoldDB" id="A0A9N9GLY6"/>
<protein>
    <submittedName>
        <fullName evidence="1">12723_t:CDS:1</fullName>
    </submittedName>
</protein>
<evidence type="ECO:0000313" key="1">
    <source>
        <dbReference type="EMBL" id="CAG8618286.1"/>
    </source>
</evidence>
<organism evidence="1 2">
    <name type="scientific">Funneliformis mosseae</name>
    <name type="common">Endomycorrhizal fungus</name>
    <name type="synonym">Glomus mosseae</name>
    <dbReference type="NCBI Taxonomy" id="27381"/>
    <lineage>
        <taxon>Eukaryota</taxon>
        <taxon>Fungi</taxon>
        <taxon>Fungi incertae sedis</taxon>
        <taxon>Mucoromycota</taxon>
        <taxon>Glomeromycotina</taxon>
        <taxon>Glomeromycetes</taxon>
        <taxon>Glomerales</taxon>
        <taxon>Glomeraceae</taxon>
        <taxon>Funneliformis</taxon>
    </lineage>
</organism>